<dbReference type="Proteomes" id="UP001060085">
    <property type="component" value="Linkage Group LG05"/>
</dbReference>
<proteinExistence type="predicted"/>
<comment type="caution">
    <text evidence="1">The sequence shown here is derived from an EMBL/GenBank/DDBJ whole genome shotgun (WGS) entry which is preliminary data.</text>
</comment>
<organism evidence="1 2">
    <name type="scientific">Catharanthus roseus</name>
    <name type="common">Madagascar periwinkle</name>
    <name type="synonym">Vinca rosea</name>
    <dbReference type="NCBI Taxonomy" id="4058"/>
    <lineage>
        <taxon>Eukaryota</taxon>
        <taxon>Viridiplantae</taxon>
        <taxon>Streptophyta</taxon>
        <taxon>Embryophyta</taxon>
        <taxon>Tracheophyta</taxon>
        <taxon>Spermatophyta</taxon>
        <taxon>Magnoliopsida</taxon>
        <taxon>eudicotyledons</taxon>
        <taxon>Gunneridae</taxon>
        <taxon>Pentapetalae</taxon>
        <taxon>asterids</taxon>
        <taxon>lamiids</taxon>
        <taxon>Gentianales</taxon>
        <taxon>Apocynaceae</taxon>
        <taxon>Rauvolfioideae</taxon>
        <taxon>Vinceae</taxon>
        <taxon>Catharanthinae</taxon>
        <taxon>Catharanthus</taxon>
    </lineage>
</organism>
<protein>
    <submittedName>
        <fullName evidence="1">Uncharacterized protein</fullName>
    </submittedName>
</protein>
<accession>A0ACC0AWC9</accession>
<evidence type="ECO:0000313" key="1">
    <source>
        <dbReference type="EMBL" id="KAI5665066.1"/>
    </source>
</evidence>
<keyword evidence="2" id="KW-1185">Reference proteome</keyword>
<gene>
    <name evidence="1" type="ORF">M9H77_24389</name>
</gene>
<name>A0ACC0AWC9_CATRO</name>
<sequence length="432" mass="47862">MGGKSSKRSTAGRYSSYSSSSRSWGNQAFPQYAEPSYSYGPPPPNQSYGAPDPETRRRLERKFSKINDDYNSVDQVTDALARAGLESSNLIVGIDFTKSNEWTGARSFHRRSLHHLGEEQNPYEQAISIIGRTLSKFDEDNLIPCFGFGDASTHDQEVFSFYPDERFCEGFEDVLTRYRELVPQLRLAGPTSFAPVIEMAITIVEQSGGQYHVLLIIADGQVTRSVDTGRGQLSPQEKKTVEAIVKASEYPLSIVLVGVGDGPWDMMKEFDDNIPARAFDNFQFVNFTEIMSKNMDRSRKEAEFALSALMEIPSQYKATLELNILGARRGKAIDRIPLPPPLYGAASFATSKPSNNSSSFHPSAPSSHGHEPNFHTSTPSSSSSDNQLCPICLTDPKNMAFGCGHQTCCECGQDLDACPICRTIIQTRIRLY</sequence>
<evidence type="ECO:0000313" key="2">
    <source>
        <dbReference type="Proteomes" id="UP001060085"/>
    </source>
</evidence>
<reference evidence="2" key="1">
    <citation type="journal article" date="2023" name="Nat. Plants">
        <title>Single-cell RNA sequencing provides a high-resolution roadmap for understanding the multicellular compartmentation of specialized metabolism.</title>
        <authorList>
            <person name="Sun S."/>
            <person name="Shen X."/>
            <person name="Li Y."/>
            <person name="Li Y."/>
            <person name="Wang S."/>
            <person name="Li R."/>
            <person name="Zhang H."/>
            <person name="Shen G."/>
            <person name="Guo B."/>
            <person name="Wei J."/>
            <person name="Xu J."/>
            <person name="St-Pierre B."/>
            <person name="Chen S."/>
            <person name="Sun C."/>
        </authorList>
    </citation>
    <scope>NUCLEOTIDE SEQUENCE [LARGE SCALE GENOMIC DNA]</scope>
</reference>
<dbReference type="EMBL" id="CM044705">
    <property type="protein sequence ID" value="KAI5665066.1"/>
    <property type="molecule type" value="Genomic_DNA"/>
</dbReference>